<evidence type="ECO:0000256" key="1">
    <source>
        <dbReference type="SAM" id="SignalP"/>
    </source>
</evidence>
<feature type="chain" id="PRO_5001518155" evidence="1">
    <location>
        <begin position="21"/>
        <end position="91"/>
    </location>
</feature>
<sequence length="91" mass="10414">MNCVYLFLFCLNLLAPLLHARFRNRPFRYHLHHRCLRSCDPNQQNPGCPPGCDCYAEINRPARGTCFDGRFLRPPGYAPLPAIPGIVFLGR</sequence>
<proteinExistence type="evidence at transcript level"/>
<evidence type="ECO:0000313" key="2">
    <source>
        <dbReference type="EMBL" id="JAC27515.1"/>
    </source>
</evidence>
<dbReference type="AlphaFoldDB" id="A0A023G3T7"/>
<accession>A0A023G3T7</accession>
<keyword evidence="1" id="KW-0732">Signal</keyword>
<reference evidence="2" key="1">
    <citation type="submission" date="2014-03" db="EMBL/GenBank/DDBJ databases">
        <title>The sialotranscriptome of Amblyomma triste, Amblyomma parvum and Amblyomma cajennense ticks, uncovered by 454-based RNA-seq.</title>
        <authorList>
            <person name="Garcia G.R."/>
            <person name="Gardinassi L.G."/>
            <person name="Ribeiro J.M."/>
            <person name="Anatriello E."/>
            <person name="Ferreira B.R."/>
            <person name="Moreira H.N."/>
            <person name="Mafra C."/>
            <person name="Olegario M.M."/>
            <person name="Szabo P.J."/>
            <person name="Miranda-Santos I.K."/>
            <person name="Maruyama S.R."/>
        </authorList>
    </citation>
    <scope>NUCLEOTIDE SEQUENCE</scope>
    <source>
        <strain evidence="2">Mato Grasso do Sul</strain>
        <tissue evidence="2">Salivary glands</tissue>
    </source>
</reference>
<feature type="signal peptide" evidence="1">
    <location>
        <begin position="1"/>
        <end position="20"/>
    </location>
</feature>
<dbReference type="EMBL" id="GBBM01007903">
    <property type="protein sequence ID" value="JAC27515.1"/>
    <property type="molecule type" value="mRNA"/>
</dbReference>
<protein>
    <submittedName>
        <fullName evidence="2">Putative secreted protein</fullName>
    </submittedName>
</protein>
<name>A0A023G3T7_AMBTT</name>
<organism evidence="2">
    <name type="scientific">Amblyomma triste</name>
    <name type="common">Neotropical tick</name>
    <dbReference type="NCBI Taxonomy" id="251400"/>
    <lineage>
        <taxon>Eukaryota</taxon>
        <taxon>Metazoa</taxon>
        <taxon>Ecdysozoa</taxon>
        <taxon>Arthropoda</taxon>
        <taxon>Chelicerata</taxon>
        <taxon>Arachnida</taxon>
        <taxon>Acari</taxon>
        <taxon>Parasitiformes</taxon>
        <taxon>Ixodida</taxon>
        <taxon>Ixodoidea</taxon>
        <taxon>Ixodidae</taxon>
        <taxon>Amblyomminae</taxon>
        <taxon>Amblyomma</taxon>
    </lineage>
</organism>